<evidence type="ECO:0000313" key="2">
    <source>
        <dbReference type="EMBL" id="QNN55560.1"/>
    </source>
</evidence>
<organism evidence="2 3">
    <name type="scientific">Diaphorobacter ruginosibacter</name>
    <dbReference type="NCBI Taxonomy" id="1715720"/>
    <lineage>
        <taxon>Bacteria</taxon>
        <taxon>Pseudomonadati</taxon>
        <taxon>Pseudomonadota</taxon>
        <taxon>Betaproteobacteria</taxon>
        <taxon>Burkholderiales</taxon>
        <taxon>Comamonadaceae</taxon>
        <taxon>Diaphorobacter</taxon>
    </lineage>
</organism>
<accession>A0A7G9RIY5</accession>
<gene>
    <name evidence="2" type="ORF">H9K76_12940</name>
</gene>
<dbReference type="Pfam" id="PF10593">
    <property type="entry name" value="Z1"/>
    <property type="match status" value="1"/>
</dbReference>
<dbReference type="RefSeq" id="WP_187595833.1">
    <property type="nucleotide sequence ID" value="NZ_CP060714.1"/>
</dbReference>
<evidence type="ECO:0000259" key="1">
    <source>
        <dbReference type="Pfam" id="PF10593"/>
    </source>
</evidence>
<feature type="domain" description="Putative endonuclease Z1" evidence="1">
    <location>
        <begin position="393"/>
        <end position="618"/>
    </location>
</feature>
<dbReference type="EMBL" id="CP060714">
    <property type="protein sequence ID" value="QNN55560.1"/>
    <property type="molecule type" value="Genomic_DNA"/>
</dbReference>
<dbReference type="KEGG" id="drg:H9K76_12940"/>
<dbReference type="AlphaFoldDB" id="A0A7G9RIY5"/>
<dbReference type="REBASE" id="442900">
    <property type="entry name" value="Dru27467ORF12950P"/>
</dbReference>
<keyword evidence="3" id="KW-1185">Reference proteome</keyword>
<sequence length="893" mass="99411">MSTHSIQQENALRTARFLISMGHMPSDVLANPLIPEEFREWVAKELEKESNRTFEKAKVIATAADSADWLDGVDRDEWYYWPTLRSYLLGVKNRPRDSVASLDDASDTVLRQLRPPGTAEFDVRGLVLGYVQSGKTANFAAVIAKAADAGYRLIIVMSGVDNGLRRQTQIRLSKELTGYSNNPHDAVPLPPSGKQWHKFTSDDFDGDFEPGRASHAALQGSEPVLLVVKKNPAVLKRLKQWLITAPSGAKKNLPALFIDDEADQASVDSRGSIQTEETYDPEDPDYTSPAVINGLIRELLLIFSKRAYIGYTATPFANILIPHEQYDPVAGLDLYPKDFFIDLPKPKGYFGTEEFFGRFDPGNDEKVFGLPVLRPVEVEQIAALLDDGELTDSMDEAMVAFVLGGAARALRGEVDAPCTMLVHTTHLNLKQGPMRAVIEEHWRELKDEWRYDRKGGLLDRFQKFWDEDFVTTSGRVNGSPLHKFEDLVPHIGKFMEAVEVREVNSAAGDVLDYEKEPSLKAIAIGGNKLSRGLTLEGLLVSYFARRSLQYDTLLQMARWYGYRLGYHDLTRIYSTGELLGWFADLALVEHRLREDMQIYQQVPGITPKDVGMRILRHPAMKVTGSIKQRSTTVTVESESYSLQLEQTIHFPLQDLVRLGLMCERNRLAAIELIQKIGQPVRLEGKEYAPMWSDVGAAPVVEFLRAFDFEFTDSGCVPRLMADWIEEQNHHGGLVNWTVVIRGRETMSPKLGSVKWLPESVGFVHNIARTRIKGSNSLGVVTTAGDEAFGLTVEQVKAAELLMTQGGPKSLNRAARMVRDSSSGLLILYPISRYSGYDENSSPAPGSARAPLFANPDGGEARDLIGFAVSFPGAAKDRPSSSYVQGTAKWTQLI</sequence>
<dbReference type="InterPro" id="IPR018310">
    <property type="entry name" value="Put_endonuclease_Z1-dom"/>
</dbReference>
<proteinExistence type="predicted"/>
<name>A0A7G9RIY5_9BURK</name>
<protein>
    <submittedName>
        <fullName evidence="2">Z1 domain-containing protein</fullName>
    </submittedName>
</protein>
<reference evidence="2 3" key="1">
    <citation type="submission" date="2020-08" db="EMBL/GenBank/DDBJ databases">
        <title>Genome sequence of Diaphorobacter ruginosibacter DSM 27467T.</title>
        <authorList>
            <person name="Hyun D.-W."/>
            <person name="Bae J.-W."/>
        </authorList>
    </citation>
    <scope>NUCLEOTIDE SEQUENCE [LARGE SCALE GENOMIC DNA]</scope>
    <source>
        <strain evidence="2 3">DSM 27467</strain>
    </source>
</reference>
<evidence type="ECO:0000313" key="3">
    <source>
        <dbReference type="Proteomes" id="UP000515811"/>
    </source>
</evidence>
<dbReference type="Proteomes" id="UP000515811">
    <property type="component" value="Chromosome"/>
</dbReference>